<dbReference type="Pfam" id="PF13510">
    <property type="entry name" value="Fer2_4"/>
    <property type="match status" value="1"/>
</dbReference>
<protein>
    <submittedName>
        <fullName evidence="1">(2Fe-2S)-binding protein</fullName>
    </submittedName>
</protein>
<evidence type="ECO:0000313" key="2">
    <source>
        <dbReference type="Proteomes" id="UP000722336"/>
    </source>
</evidence>
<accession>A0ABS6SHH2</accession>
<organism evidence="1 2">
    <name type="scientific">Pacificimonas pallii</name>
    <dbReference type="NCBI Taxonomy" id="2827236"/>
    <lineage>
        <taxon>Bacteria</taxon>
        <taxon>Pseudomonadati</taxon>
        <taxon>Pseudomonadota</taxon>
        <taxon>Alphaproteobacteria</taxon>
        <taxon>Sphingomonadales</taxon>
        <taxon>Sphingosinicellaceae</taxon>
        <taxon>Pacificimonas</taxon>
    </lineage>
</organism>
<dbReference type="EMBL" id="JAGSPA010000004">
    <property type="protein sequence ID" value="MBV7257493.1"/>
    <property type="molecule type" value="Genomic_DNA"/>
</dbReference>
<name>A0ABS6SHH2_9SPHN</name>
<evidence type="ECO:0000313" key="1">
    <source>
        <dbReference type="EMBL" id="MBV7257493.1"/>
    </source>
</evidence>
<gene>
    <name evidence="1" type="ORF">KCG44_11915</name>
</gene>
<sequence>MAKRIHAGVVRGDSFTLFIDDIPVTAFEGETLATCLILSGKVGCSTDREGNRRGPFCNMGVCYDCLVAVTDDSGSDQVHRVRACLTPARPGQRISTCGSGQPE</sequence>
<dbReference type="Proteomes" id="UP000722336">
    <property type="component" value="Unassembled WGS sequence"/>
</dbReference>
<dbReference type="RefSeq" id="WP_218446343.1">
    <property type="nucleotide sequence ID" value="NZ_JAGSPA010000004.1"/>
</dbReference>
<proteinExistence type="predicted"/>
<reference evidence="1 2" key="1">
    <citation type="submission" date="2021-04" db="EMBL/GenBank/DDBJ databases">
        <authorList>
            <person name="Pira H."/>
            <person name="Risdian C."/>
            <person name="Wink J."/>
        </authorList>
    </citation>
    <scope>NUCLEOTIDE SEQUENCE [LARGE SCALE GENOMIC DNA]</scope>
    <source>
        <strain evidence="1 2">WHA3</strain>
    </source>
</reference>
<keyword evidence="2" id="KW-1185">Reference proteome</keyword>
<comment type="caution">
    <text evidence="1">The sequence shown here is derived from an EMBL/GenBank/DDBJ whole genome shotgun (WGS) entry which is preliminary data.</text>
</comment>